<evidence type="ECO:0000313" key="3">
    <source>
        <dbReference type="Proteomes" id="UP001589750"/>
    </source>
</evidence>
<keyword evidence="3" id="KW-1185">Reference proteome</keyword>
<sequence length="177" mass="19193">MTYSEAEKGEIRSDITLLYRAGRMDFPDRAADVATVTSRLSELIDNLNGRAAQLGDPDVTQHMLATCADVHNALVRTVTTLNDCAVGLVHIADDFVARDEFAREVFNGLNQGLTTGPIAQATVPNEIIPEHLLQDGDGDEYTSAPDVQSPEDELDDRNDQLDSDQDALPEPDVEVAG</sequence>
<comment type="caution">
    <text evidence="2">The sequence shown here is derived from an EMBL/GenBank/DDBJ whole genome shotgun (WGS) entry which is preliminary data.</text>
</comment>
<proteinExistence type="predicted"/>
<reference evidence="2 3" key="1">
    <citation type="submission" date="2024-09" db="EMBL/GenBank/DDBJ databases">
        <authorList>
            <person name="Sun Q."/>
            <person name="Mori K."/>
        </authorList>
    </citation>
    <scope>NUCLEOTIDE SEQUENCE [LARGE SCALE GENOMIC DNA]</scope>
    <source>
        <strain evidence="2 3">JCM 9626</strain>
    </source>
</reference>
<organism evidence="2 3">
    <name type="scientific">Nocardioides plantarum</name>
    <dbReference type="NCBI Taxonomy" id="29299"/>
    <lineage>
        <taxon>Bacteria</taxon>
        <taxon>Bacillati</taxon>
        <taxon>Actinomycetota</taxon>
        <taxon>Actinomycetes</taxon>
        <taxon>Propionibacteriales</taxon>
        <taxon>Nocardioidaceae</taxon>
        <taxon>Nocardioides</taxon>
    </lineage>
</organism>
<dbReference type="EMBL" id="JBHMDG010000012">
    <property type="protein sequence ID" value="MFB9313735.1"/>
    <property type="molecule type" value="Genomic_DNA"/>
</dbReference>
<dbReference type="RefSeq" id="WP_140007674.1">
    <property type="nucleotide sequence ID" value="NZ_JBHMDG010000012.1"/>
</dbReference>
<protein>
    <submittedName>
        <fullName evidence="2">Uncharacterized protein</fullName>
    </submittedName>
</protein>
<name>A0ABV5KAL2_9ACTN</name>
<evidence type="ECO:0000313" key="2">
    <source>
        <dbReference type="EMBL" id="MFB9313735.1"/>
    </source>
</evidence>
<gene>
    <name evidence="2" type="ORF">ACFFRI_11835</name>
</gene>
<feature type="region of interest" description="Disordered" evidence="1">
    <location>
        <begin position="134"/>
        <end position="177"/>
    </location>
</feature>
<accession>A0ABV5KAL2</accession>
<evidence type="ECO:0000256" key="1">
    <source>
        <dbReference type="SAM" id="MobiDB-lite"/>
    </source>
</evidence>
<feature type="compositionally biased region" description="Acidic residues" evidence="1">
    <location>
        <begin position="149"/>
        <end position="177"/>
    </location>
</feature>
<dbReference type="Proteomes" id="UP001589750">
    <property type="component" value="Unassembled WGS sequence"/>
</dbReference>